<dbReference type="InterPro" id="IPR000014">
    <property type="entry name" value="PAS"/>
</dbReference>
<protein>
    <submittedName>
        <fullName evidence="2">PAS domain S-box-containing protein</fullName>
    </submittedName>
</protein>
<dbReference type="InterPro" id="IPR013656">
    <property type="entry name" value="PAS_4"/>
</dbReference>
<keyword evidence="3" id="KW-1185">Reference proteome</keyword>
<accession>A0A285EXZ0</accession>
<sequence length="469" mass="51251">MLAADSSIAASGALRATSLAFVEIDRAGVIREWNPAAERLFGWDRAEVLGRSLADTIVPAPLRAAHAAGFARRLVAGDDAWPGTQVQVPACHRDGSELLVSMVINAVADGYCAFLSDRTEWHHSQQQLQRTTTLVSSILEHTSAMISAKDRDGRFLFVNGEYERVFGVSATDLVGRLDVDVLPDAVALAGRRSNQQVAATGEAVTGLEEVPFGDEIRQYVVTRFPLTDPDGSVYGVCAIAIDDTDRRRSEAALGESERRFRATVNNAPGMLFQFRIAPDGGQSFTFVSEGCREIYGLDPRAVMIDPALITDIVAEEDRESFVRSVTETVLTLQPWRWQGTVIRHDGERRRLHGNGRPHRMADGTTVCDGMVVDRTGERRTEMELDELTRRLATGRFTVATGQDGRLMVVDSTGENPLSYDGMEAAWAAALGGFPADAELPGRGLWVRLRPRVAEGRLLIDGTCFPLAPR</sequence>
<dbReference type="Gene3D" id="3.30.450.20">
    <property type="entry name" value="PAS domain"/>
    <property type="match status" value="3"/>
</dbReference>
<dbReference type="InterPro" id="IPR013767">
    <property type="entry name" value="PAS_fold"/>
</dbReference>
<dbReference type="InterPro" id="IPR013655">
    <property type="entry name" value="PAS_fold_3"/>
</dbReference>
<dbReference type="SMART" id="SM00091">
    <property type="entry name" value="PAS"/>
    <property type="match status" value="3"/>
</dbReference>
<feature type="domain" description="PAS" evidence="1">
    <location>
        <begin position="13"/>
        <end position="78"/>
    </location>
</feature>
<dbReference type="PROSITE" id="PS50112">
    <property type="entry name" value="PAS"/>
    <property type="match status" value="2"/>
</dbReference>
<dbReference type="Pfam" id="PF08447">
    <property type="entry name" value="PAS_3"/>
    <property type="match status" value="1"/>
</dbReference>
<proteinExistence type="predicted"/>
<dbReference type="InterPro" id="IPR052155">
    <property type="entry name" value="Biofilm_reg_signaling"/>
</dbReference>
<dbReference type="PANTHER" id="PTHR44757">
    <property type="entry name" value="DIGUANYLATE CYCLASE DGCP"/>
    <property type="match status" value="1"/>
</dbReference>
<dbReference type="GO" id="GO:0006355">
    <property type="term" value="P:regulation of DNA-templated transcription"/>
    <property type="evidence" value="ECO:0007669"/>
    <property type="project" value="InterPro"/>
</dbReference>
<dbReference type="NCBIfam" id="TIGR00229">
    <property type="entry name" value="sensory_box"/>
    <property type="match status" value="3"/>
</dbReference>
<feature type="domain" description="PAS" evidence="1">
    <location>
        <begin position="131"/>
        <end position="176"/>
    </location>
</feature>
<reference evidence="2 3" key="1">
    <citation type="submission" date="2017-09" db="EMBL/GenBank/DDBJ databases">
        <authorList>
            <person name="Ehlers B."/>
            <person name="Leendertz F.H."/>
        </authorList>
    </citation>
    <scope>NUCLEOTIDE SEQUENCE [LARGE SCALE GENOMIC DNA]</scope>
    <source>
        <strain evidence="2 3">CGMCC 4.6857</strain>
    </source>
</reference>
<dbReference type="Pfam" id="PF00989">
    <property type="entry name" value="PAS"/>
    <property type="match status" value="1"/>
</dbReference>
<dbReference type="Proteomes" id="UP000219612">
    <property type="component" value="Unassembled WGS sequence"/>
</dbReference>
<evidence type="ECO:0000313" key="2">
    <source>
        <dbReference type="EMBL" id="SNY03905.1"/>
    </source>
</evidence>
<dbReference type="PANTHER" id="PTHR44757:SF2">
    <property type="entry name" value="BIOFILM ARCHITECTURE MAINTENANCE PROTEIN MBAA"/>
    <property type="match status" value="1"/>
</dbReference>
<dbReference type="InterPro" id="IPR035965">
    <property type="entry name" value="PAS-like_dom_sf"/>
</dbReference>
<evidence type="ECO:0000313" key="3">
    <source>
        <dbReference type="Proteomes" id="UP000219612"/>
    </source>
</evidence>
<organism evidence="2 3">
    <name type="scientific">Paractinoplanes atraurantiacus</name>
    <dbReference type="NCBI Taxonomy" id="1036182"/>
    <lineage>
        <taxon>Bacteria</taxon>
        <taxon>Bacillati</taxon>
        <taxon>Actinomycetota</taxon>
        <taxon>Actinomycetes</taxon>
        <taxon>Micromonosporales</taxon>
        <taxon>Micromonosporaceae</taxon>
        <taxon>Paractinoplanes</taxon>
    </lineage>
</organism>
<evidence type="ECO:0000259" key="1">
    <source>
        <dbReference type="PROSITE" id="PS50112"/>
    </source>
</evidence>
<dbReference type="RefSeq" id="WP_097317443.1">
    <property type="nucleotide sequence ID" value="NZ_OBDY01000001.1"/>
</dbReference>
<dbReference type="OrthoDB" id="3687827at2"/>
<dbReference type="SUPFAM" id="SSF55785">
    <property type="entry name" value="PYP-like sensor domain (PAS domain)"/>
    <property type="match status" value="3"/>
</dbReference>
<dbReference type="CDD" id="cd00130">
    <property type="entry name" value="PAS"/>
    <property type="match status" value="3"/>
</dbReference>
<dbReference type="Pfam" id="PF08448">
    <property type="entry name" value="PAS_4"/>
    <property type="match status" value="1"/>
</dbReference>
<gene>
    <name evidence="2" type="ORF">SAMN05421748_10169</name>
</gene>
<dbReference type="AlphaFoldDB" id="A0A285EXZ0"/>
<name>A0A285EXZ0_9ACTN</name>
<dbReference type="EMBL" id="OBDY01000001">
    <property type="protein sequence ID" value="SNY03905.1"/>
    <property type="molecule type" value="Genomic_DNA"/>
</dbReference>